<feature type="region of interest" description="Disordered" evidence="1">
    <location>
        <begin position="55"/>
        <end position="101"/>
    </location>
</feature>
<feature type="compositionally biased region" description="Low complexity" evidence="1">
    <location>
        <begin position="147"/>
        <end position="156"/>
    </location>
</feature>
<dbReference type="EMBL" id="JACDTQ010003894">
    <property type="protein sequence ID" value="KAF5911662.1"/>
    <property type="molecule type" value="Genomic_DNA"/>
</dbReference>
<organism evidence="2 3">
    <name type="scientific">Diceros bicornis minor</name>
    <name type="common">South-central black rhinoceros</name>
    <dbReference type="NCBI Taxonomy" id="77932"/>
    <lineage>
        <taxon>Eukaryota</taxon>
        <taxon>Metazoa</taxon>
        <taxon>Chordata</taxon>
        <taxon>Craniata</taxon>
        <taxon>Vertebrata</taxon>
        <taxon>Euteleostomi</taxon>
        <taxon>Mammalia</taxon>
        <taxon>Eutheria</taxon>
        <taxon>Laurasiatheria</taxon>
        <taxon>Perissodactyla</taxon>
        <taxon>Rhinocerotidae</taxon>
        <taxon>Diceros</taxon>
    </lineage>
</organism>
<reference evidence="2 3" key="1">
    <citation type="journal article" date="2020" name="Mol. Biol. Evol.">
        <title>Interspecific Gene Flow and the Evolution of Specialization in Black and White Rhinoceros.</title>
        <authorList>
            <person name="Moodley Y."/>
            <person name="Westbury M.V."/>
            <person name="Russo I.M."/>
            <person name="Gopalakrishnan S."/>
            <person name="Rakotoarivelo A."/>
            <person name="Olsen R.A."/>
            <person name="Prost S."/>
            <person name="Tunstall T."/>
            <person name="Ryder O.A."/>
            <person name="Dalen L."/>
            <person name="Bruford M.W."/>
        </authorList>
    </citation>
    <scope>NUCLEOTIDE SEQUENCE [LARGE SCALE GENOMIC DNA]</scope>
    <source>
        <strain evidence="2">SBR-YM</strain>
        <tissue evidence="2">Skin</tissue>
    </source>
</reference>
<comment type="caution">
    <text evidence="2">The sequence shown here is derived from an EMBL/GenBank/DDBJ whole genome shotgun (WGS) entry which is preliminary data.</text>
</comment>
<accession>A0A7J7E778</accession>
<dbReference type="AlphaFoldDB" id="A0A7J7E778"/>
<sequence length="189" mass="19832">MPSPKLRNRARTPPTSYLQGGFLAFSRSPPILGDLGLFLLEKSFLGGRAEDFLYLKPGSGGERRTRSRGDRDSALMQEREGSAPGALASPRKPAVGAGRLPWPSLALSRTPAQLIAQLRVPAGPRQTQRSESAADPREGGAAGGSGCSCSRSAGAEEPPPGAAVYSLLAFATSQQRPLKAQRRRVSPGG</sequence>
<name>A0A7J7E778_DICBM</name>
<evidence type="ECO:0000313" key="2">
    <source>
        <dbReference type="EMBL" id="KAF5911662.1"/>
    </source>
</evidence>
<gene>
    <name evidence="2" type="ORF">HPG69_015639</name>
</gene>
<feature type="compositionally biased region" description="Basic and acidic residues" evidence="1">
    <location>
        <begin position="61"/>
        <end position="81"/>
    </location>
</feature>
<dbReference type="Proteomes" id="UP000551758">
    <property type="component" value="Unassembled WGS sequence"/>
</dbReference>
<evidence type="ECO:0000256" key="1">
    <source>
        <dbReference type="SAM" id="MobiDB-lite"/>
    </source>
</evidence>
<keyword evidence="3" id="KW-1185">Reference proteome</keyword>
<protein>
    <submittedName>
        <fullName evidence="2">Uncharacterized protein</fullName>
    </submittedName>
</protein>
<feature type="region of interest" description="Disordered" evidence="1">
    <location>
        <begin position="116"/>
        <end position="161"/>
    </location>
</feature>
<proteinExistence type="predicted"/>
<evidence type="ECO:0000313" key="3">
    <source>
        <dbReference type="Proteomes" id="UP000551758"/>
    </source>
</evidence>